<feature type="compositionally biased region" description="Low complexity" evidence="2">
    <location>
        <begin position="442"/>
        <end position="457"/>
    </location>
</feature>
<dbReference type="AlphaFoldDB" id="A0A2J8CJG9"/>
<feature type="compositionally biased region" description="Low complexity" evidence="2">
    <location>
        <begin position="477"/>
        <end position="489"/>
    </location>
</feature>
<feature type="region of interest" description="Disordered" evidence="2">
    <location>
        <begin position="395"/>
        <end position="519"/>
    </location>
</feature>
<feature type="region of interest" description="Disordered" evidence="2">
    <location>
        <begin position="96"/>
        <end position="126"/>
    </location>
</feature>
<feature type="coiled-coil region" evidence="1">
    <location>
        <begin position="243"/>
        <end position="295"/>
    </location>
</feature>
<organism evidence="3 5">
    <name type="scientific">Verticillium dahliae</name>
    <name type="common">Verticillium wilt</name>
    <dbReference type="NCBI Taxonomy" id="27337"/>
    <lineage>
        <taxon>Eukaryota</taxon>
        <taxon>Fungi</taxon>
        <taxon>Dikarya</taxon>
        <taxon>Ascomycota</taxon>
        <taxon>Pezizomycotina</taxon>
        <taxon>Sordariomycetes</taxon>
        <taxon>Hypocreomycetidae</taxon>
        <taxon>Glomerellales</taxon>
        <taxon>Plectosphaerellaceae</taxon>
        <taxon>Verticillium</taxon>
    </lineage>
</organism>
<feature type="compositionally biased region" description="Polar residues" evidence="2">
    <location>
        <begin position="404"/>
        <end position="427"/>
    </location>
</feature>
<keyword evidence="1" id="KW-0175">Coiled coil</keyword>
<feature type="region of interest" description="Disordered" evidence="2">
    <location>
        <begin position="26"/>
        <end position="76"/>
    </location>
</feature>
<dbReference type="Proteomes" id="UP000236305">
    <property type="component" value="Unassembled WGS sequence"/>
</dbReference>
<dbReference type="EMBL" id="RSDZ01000004">
    <property type="protein sequence ID" value="RXG50622.1"/>
    <property type="molecule type" value="Genomic_DNA"/>
</dbReference>
<feature type="compositionally biased region" description="Polar residues" evidence="2">
    <location>
        <begin position="464"/>
        <end position="476"/>
    </location>
</feature>
<dbReference type="OrthoDB" id="4448936at2759"/>
<evidence type="ECO:0000313" key="5">
    <source>
        <dbReference type="Proteomes" id="UP000236305"/>
    </source>
</evidence>
<evidence type="ECO:0000313" key="3">
    <source>
        <dbReference type="EMBL" id="PNH36267.1"/>
    </source>
</evidence>
<reference evidence="3 5" key="1">
    <citation type="submission" date="2017-12" db="EMBL/GenBank/DDBJ databases">
        <title>Comparative genomics yields insights into virulence evolution of Verticillium dahliae.</title>
        <authorList>
            <person name="Fan R."/>
            <person name="Armitage A.D."/>
            <person name="Cascant-Lopez E."/>
            <person name="Sobczyk M."/>
            <person name="Cockerton H.M."/>
            <person name="Harrison R.J."/>
        </authorList>
    </citation>
    <scope>NUCLEOTIDE SEQUENCE [LARGE SCALE GENOMIC DNA]</scope>
    <source>
        <strain evidence="3 5">12008</strain>
    </source>
</reference>
<dbReference type="EMBL" id="MPSH01000001">
    <property type="protein sequence ID" value="PNH36267.1"/>
    <property type="molecule type" value="Genomic_DNA"/>
</dbReference>
<proteinExistence type="predicted"/>
<evidence type="ECO:0000256" key="1">
    <source>
        <dbReference type="SAM" id="Coils"/>
    </source>
</evidence>
<accession>A0A2J8CJG9</accession>
<feature type="compositionally biased region" description="Basic and acidic residues" evidence="2">
    <location>
        <begin position="504"/>
        <end position="519"/>
    </location>
</feature>
<comment type="caution">
    <text evidence="3">The sequence shown here is derived from an EMBL/GenBank/DDBJ whole genome shotgun (WGS) entry which is preliminary data.</text>
</comment>
<evidence type="ECO:0000313" key="4">
    <source>
        <dbReference type="EMBL" id="RXG50622.1"/>
    </source>
</evidence>
<sequence>MLSDTAISDTGLGLGLRYLDLKEADDDHDDVPLGVHVVHDENDEETTLGKPPRRKDASTPPPHISSPSIPSPMSLGHLGIVPLTPLGKQLAASLGRTPETPLRGSDRDASSDHGSGPRVAADEELTQGSKAQLIQRLTALTQKLVQGSDVPDQITLDLLLRRVDEIDRVVDGHPPSAPFRPHLTCRPTGSIDERGSFFGSPSSSWMHSRYSSLSLSVRAERPKTPEPVVKKPDVDSFKIASEAEKLTAELDTLVTNLKARQEESEHIHDLLVTRAERAAQRIIFLQSRVQDLEAELHDSDTDLSHLRLGLKAIEVQCPRDFLATHAAVELAQSIANWKADYAALKQRRAARRIAATPGASSTLGTPARDYASHHAATPSYQSSIAPSYQTSIAPSYESPIAPSPYQSTAGPSPLSQTSASLVTPTRDTFSRSSSGGGGGFPFGTAFTPPHPAAAEAPPETPRSDASSTATPESYTPSVAASSSRTSARSVRVRKLARLNGTPRRKLEYGGHGGGYRERY</sequence>
<evidence type="ECO:0000313" key="6">
    <source>
        <dbReference type="Proteomes" id="UP000288725"/>
    </source>
</evidence>
<name>A0A2J8CJG9_VERDA</name>
<dbReference type="Proteomes" id="UP000288725">
    <property type="component" value="Chromosome 5"/>
</dbReference>
<protein>
    <submittedName>
        <fullName evidence="3">Uncharacterized protein</fullName>
    </submittedName>
</protein>
<feature type="region of interest" description="Disordered" evidence="2">
    <location>
        <begin position="353"/>
        <end position="383"/>
    </location>
</feature>
<reference evidence="4 6" key="2">
    <citation type="submission" date="2018-12" db="EMBL/GenBank/DDBJ databases">
        <title>Genome of Verticillium dahliae isolate Getta Getta.</title>
        <authorList>
            <person name="Gardiner D.M."/>
        </authorList>
    </citation>
    <scope>NUCLEOTIDE SEQUENCE [LARGE SCALE GENOMIC DNA]</scope>
    <source>
        <strain evidence="4 6">Getta Getta</strain>
    </source>
</reference>
<gene>
    <name evidence="3" type="ORF">BJF96_g331</name>
    <name evidence="4" type="ORF">VDGE_06938</name>
</gene>
<feature type="compositionally biased region" description="Low complexity" evidence="2">
    <location>
        <begin position="65"/>
        <end position="74"/>
    </location>
</feature>
<evidence type="ECO:0000256" key="2">
    <source>
        <dbReference type="SAM" id="MobiDB-lite"/>
    </source>
</evidence>